<keyword evidence="2" id="KW-1185">Reference proteome</keyword>
<evidence type="ECO:0000313" key="2">
    <source>
        <dbReference type="Proteomes" id="UP000317977"/>
    </source>
</evidence>
<comment type="caution">
    <text evidence="1">The sequence shown here is derived from an EMBL/GenBank/DDBJ whole genome shotgun (WGS) entry which is preliminary data.</text>
</comment>
<evidence type="ECO:0000313" key="1">
    <source>
        <dbReference type="EMBL" id="TWU49137.1"/>
    </source>
</evidence>
<dbReference type="RefSeq" id="WP_146535446.1">
    <property type="nucleotide sequence ID" value="NZ_SJPX01000004.1"/>
</dbReference>
<dbReference type="EMBL" id="SJPX01000004">
    <property type="protein sequence ID" value="TWU49137.1"/>
    <property type="molecule type" value="Genomic_DNA"/>
</dbReference>
<name>A0A5C6ELY0_9BACT</name>
<dbReference type="AlphaFoldDB" id="A0A5C6ELY0"/>
<dbReference type="PROSITE" id="PS51257">
    <property type="entry name" value="PROKAR_LIPOPROTEIN"/>
    <property type="match status" value="1"/>
</dbReference>
<proteinExistence type="predicted"/>
<dbReference type="Proteomes" id="UP000317977">
    <property type="component" value="Unassembled WGS sequence"/>
</dbReference>
<gene>
    <name evidence="1" type="ORF">Poly59_37510</name>
</gene>
<reference evidence="1 2" key="1">
    <citation type="submission" date="2019-02" db="EMBL/GenBank/DDBJ databases">
        <title>Deep-cultivation of Planctomycetes and their phenomic and genomic characterization uncovers novel biology.</title>
        <authorList>
            <person name="Wiegand S."/>
            <person name="Jogler M."/>
            <person name="Boedeker C."/>
            <person name="Pinto D."/>
            <person name="Vollmers J."/>
            <person name="Rivas-Marin E."/>
            <person name="Kohn T."/>
            <person name="Peeters S.H."/>
            <person name="Heuer A."/>
            <person name="Rast P."/>
            <person name="Oberbeckmann S."/>
            <person name="Bunk B."/>
            <person name="Jeske O."/>
            <person name="Meyerdierks A."/>
            <person name="Storesund J.E."/>
            <person name="Kallscheuer N."/>
            <person name="Luecker S."/>
            <person name="Lage O.M."/>
            <person name="Pohl T."/>
            <person name="Merkel B.J."/>
            <person name="Hornburger P."/>
            <person name="Mueller R.-W."/>
            <person name="Bruemmer F."/>
            <person name="Labrenz M."/>
            <person name="Spormann A.M."/>
            <person name="Op Den Camp H."/>
            <person name="Overmann J."/>
            <person name="Amann R."/>
            <person name="Jetten M.S.M."/>
            <person name="Mascher T."/>
            <person name="Medema M.H."/>
            <person name="Devos D.P."/>
            <person name="Kaster A.-K."/>
            <person name="Ovreas L."/>
            <person name="Rohde M."/>
            <person name="Galperin M.Y."/>
            <person name="Jogler C."/>
        </authorList>
    </citation>
    <scope>NUCLEOTIDE SEQUENCE [LARGE SCALE GENOMIC DNA]</scope>
    <source>
        <strain evidence="1 2">Poly59</strain>
    </source>
</reference>
<sequence>MNRLFFSTLFASILVFSVTGCGKESNTSIVENADQTAIEKYQAAEAAEQAALAGTMEDGSK</sequence>
<organism evidence="1 2">
    <name type="scientific">Rubripirellula reticaptiva</name>
    <dbReference type="NCBI Taxonomy" id="2528013"/>
    <lineage>
        <taxon>Bacteria</taxon>
        <taxon>Pseudomonadati</taxon>
        <taxon>Planctomycetota</taxon>
        <taxon>Planctomycetia</taxon>
        <taxon>Pirellulales</taxon>
        <taxon>Pirellulaceae</taxon>
        <taxon>Rubripirellula</taxon>
    </lineage>
</organism>
<accession>A0A5C6ELY0</accession>
<protein>
    <submittedName>
        <fullName evidence="1">Uncharacterized protein</fullName>
    </submittedName>
</protein>